<dbReference type="CDD" id="cd07377">
    <property type="entry name" value="WHTH_GntR"/>
    <property type="match status" value="1"/>
</dbReference>
<dbReference type="PANTHER" id="PTHR38445:SF12">
    <property type="entry name" value="GNTR-FAMILY TRANSCRIPTIONAL REGULATOR"/>
    <property type="match status" value="1"/>
</dbReference>
<dbReference type="EMBL" id="DVHH01000075">
    <property type="protein sequence ID" value="HIR54536.1"/>
    <property type="molecule type" value="Genomic_DNA"/>
</dbReference>
<sequence>MLLRLDFSSQVPIYRQIRDQIVVGIASGELRPGEKLPAIRALAEQSGVNMMTVSKAYSLLKQEGLITTDRRGGTVVAGSPETGELGPQSREGLRLIAAEARLSGVSEESFLGLCRDFYREGGGEK</sequence>
<reference evidence="5" key="2">
    <citation type="journal article" date="2021" name="PeerJ">
        <title>Extensive microbial diversity within the chicken gut microbiome revealed by metagenomics and culture.</title>
        <authorList>
            <person name="Gilroy R."/>
            <person name="Ravi A."/>
            <person name="Getino M."/>
            <person name="Pursley I."/>
            <person name="Horton D.L."/>
            <person name="Alikhan N.F."/>
            <person name="Baker D."/>
            <person name="Gharbi K."/>
            <person name="Hall N."/>
            <person name="Watson M."/>
            <person name="Adriaenssens E.M."/>
            <person name="Foster-Nyarko E."/>
            <person name="Jarju S."/>
            <person name="Secka A."/>
            <person name="Antonio M."/>
            <person name="Oren A."/>
            <person name="Chaudhuri R.R."/>
            <person name="La Ragione R."/>
            <person name="Hildebrand F."/>
            <person name="Pallen M.J."/>
        </authorList>
    </citation>
    <scope>NUCLEOTIDE SEQUENCE</scope>
    <source>
        <strain evidence="5">ChiGjej3B3-7149</strain>
    </source>
</reference>
<dbReference type="InterPro" id="IPR036390">
    <property type="entry name" value="WH_DNA-bd_sf"/>
</dbReference>
<evidence type="ECO:0000259" key="4">
    <source>
        <dbReference type="PROSITE" id="PS50949"/>
    </source>
</evidence>
<feature type="domain" description="HTH gntR-type" evidence="4">
    <location>
        <begin position="11"/>
        <end position="79"/>
    </location>
</feature>
<dbReference type="PROSITE" id="PS50949">
    <property type="entry name" value="HTH_GNTR"/>
    <property type="match status" value="1"/>
</dbReference>
<evidence type="ECO:0000256" key="1">
    <source>
        <dbReference type="ARBA" id="ARBA00023015"/>
    </source>
</evidence>
<accession>A0A9D1DKK5</accession>
<dbReference type="GO" id="GO:0003700">
    <property type="term" value="F:DNA-binding transcription factor activity"/>
    <property type="evidence" value="ECO:0007669"/>
    <property type="project" value="InterPro"/>
</dbReference>
<dbReference type="SUPFAM" id="SSF46785">
    <property type="entry name" value="Winged helix' DNA-binding domain"/>
    <property type="match status" value="1"/>
</dbReference>
<evidence type="ECO:0000313" key="5">
    <source>
        <dbReference type="EMBL" id="HIR54536.1"/>
    </source>
</evidence>
<protein>
    <submittedName>
        <fullName evidence="5">GntR family transcriptional regulator</fullName>
    </submittedName>
</protein>
<gene>
    <name evidence="5" type="ORF">IAD36_02900</name>
</gene>
<dbReference type="AlphaFoldDB" id="A0A9D1DKK5"/>
<dbReference type="Gene3D" id="1.10.10.10">
    <property type="entry name" value="Winged helix-like DNA-binding domain superfamily/Winged helix DNA-binding domain"/>
    <property type="match status" value="1"/>
</dbReference>
<dbReference type="Proteomes" id="UP000824238">
    <property type="component" value="Unassembled WGS sequence"/>
</dbReference>
<dbReference type="GO" id="GO:0003677">
    <property type="term" value="F:DNA binding"/>
    <property type="evidence" value="ECO:0007669"/>
    <property type="project" value="UniProtKB-KW"/>
</dbReference>
<dbReference type="Pfam" id="PF00392">
    <property type="entry name" value="GntR"/>
    <property type="match status" value="1"/>
</dbReference>
<evidence type="ECO:0000313" key="6">
    <source>
        <dbReference type="Proteomes" id="UP000824238"/>
    </source>
</evidence>
<evidence type="ECO:0000256" key="2">
    <source>
        <dbReference type="ARBA" id="ARBA00023125"/>
    </source>
</evidence>
<dbReference type="SMART" id="SM00345">
    <property type="entry name" value="HTH_GNTR"/>
    <property type="match status" value="1"/>
</dbReference>
<dbReference type="PANTHER" id="PTHR38445">
    <property type="entry name" value="HTH-TYPE TRANSCRIPTIONAL REPRESSOR YTRA"/>
    <property type="match status" value="1"/>
</dbReference>
<dbReference type="InterPro" id="IPR000524">
    <property type="entry name" value="Tscrpt_reg_HTH_GntR"/>
</dbReference>
<proteinExistence type="predicted"/>
<keyword evidence="2" id="KW-0238">DNA-binding</keyword>
<keyword evidence="1" id="KW-0805">Transcription regulation</keyword>
<keyword evidence="3" id="KW-0804">Transcription</keyword>
<comment type="caution">
    <text evidence="5">The sequence shown here is derived from an EMBL/GenBank/DDBJ whole genome shotgun (WGS) entry which is preliminary data.</text>
</comment>
<reference evidence="5" key="1">
    <citation type="submission" date="2020-10" db="EMBL/GenBank/DDBJ databases">
        <authorList>
            <person name="Gilroy R."/>
        </authorList>
    </citation>
    <scope>NUCLEOTIDE SEQUENCE</scope>
    <source>
        <strain evidence="5">ChiGjej3B3-7149</strain>
    </source>
</reference>
<organism evidence="5 6">
    <name type="scientific">Candidatus Scatomorpha intestinigallinarum</name>
    <dbReference type="NCBI Taxonomy" id="2840923"/>
    <lineage>
        <taxon>Bacteria</taxon>
        <taxon>Bacillati</taxon>
        <taxon>Bacillota</taxon>
        <taxon>Clostridia</taxon>
        <taxon>Eubacteriales</taxon>
        <taxon>Candidatus Scatomorpha</taxon>
    </lineage>
</organism>
<dbReference type="InterPro" id="IPR036388">
    <property type="entry name" value="WH-like_DNA-bd_sf"/>
</dbReference>
<name>A0A9D1DKK5_9FIRM</name>
<evidence type="ECO:0000256" key="3">
    <source>
        <dbReference type="ARBA" id="ARBA00023163"/>
    </source>
</evidence>